<dbReference type="AlphaFoldDB" id="A0AAD1H1X4"/>
<organism evidence="1 2">
    <name type="scientific">Mycobacterium xenopi</name>
    <dbReference type="NCBI Taxonomy" id="1789"/>
    <lineage>
        <taxon>Bacteria</taxon>
        <taxon>Bacillati</taxon>
        <taxon>Actinomycetota</taxon>
        <taxon>Actinomycetes</taxon>
        <taxon>Mycobacteriales</taxon>
        <taxon>Mycobacteriaceae</taxon>
        <taxon>Mycobacterium</taxon>
    </lineage>
</organism>
<evidence type="ECO:0000313" key="2">
    <source>
        <dbReference type="Proteomes" id="UP000464624"/>
    </source>
</evidence>
<name>A0AAD1H1X4_MYCXE</name>
<dbReference type="RefSeq" id="WP_085198270.1">
    <property type="nucleotide sequence ID" value="NZ_AP022314.1"/>
</dbReference>
<gene>
    <name evidence="1" type="ORF">MYXE_27210</name>
</gene>
<dbReference type="KEGG" id="mxe:MYXE_27210"/>
<dbReference type="EMBL" id="AP022314">
    <property type="protein sequence ID" value="BBU22931.1"/>
    <property type="molecule type" value="Genomic_DNA"/>
</dbReference>
<sequence length="139" mass="14287">MNASTRIGFVTAAVTTLIGAGQLVPAAATAELHNVTYIARIDGVAPGSQATFMINDTQTNTATLSSLPGNAFQANAVLADPQKAGMQVAVHWPYSANVHCEIDVDDNVAAQVDQFVRPVPGSTDPMNGVLPCGAPLPTS</sequence>
<evidence type="ECO:0000313" key="1">
    <source>
        <dbReference type="EMBL" id="BBU22931.1"/>
    </source>
</evidence>
<accession>A0AAD1H1X4</accession>
<dbReference type="Proteomes" id="UP000464624">
    <property type="component" value="Chromosome"/>
</dbReference>
<proteinExistence type="predicted"/>
<reference evidence="1 2" key="1">
    <citation type="submission" date="2019-12" db="EMBL/GenBank/DDBJ databases">
        <title>Complete genome sequence of Mycolicibacterium xenopi str. JCM15661T.</title>
        <authorList>
            <person name="Yoshida M."/>
            <person name="Fukano H."/>
            <person name="Asakura T."/>
            <person name="Hoshino Y."/>
        </authorList>
    </citation>
    <scope>NUCLEOTIDE SEQUENCE [LARGE SCALE GENOMIC DNA]</scope>
    <source>
        <strain evidence="1 2">JCM 15661T</strain>
    </source>
</reference>
<protein>
    <submittedName>
        <fullName evidence="1">Uncharacterized protein</fullName>
    </submittedName>
</protein>